<keyword evidence="4" id="KW-0677">Repeat</keyword>
<feature type="compositionally biased region" description="Polar residues" evidence="9">
    <location>
        <begin position="892"/>
        <end position="906"/>
    </location>
</feature>
<comment type="subcellular location">
    <subcellularLocation>
        <location evidence="2">Cytoplasm</location>
    </subcellularLocation>
    <subcellularLocation>
        <location evidence="1">Nucleus</location>
    </subcellularLocation>
</comment>
<name>A0A4W4EZF8_ELEEL</name>
<feature type="compositionally biased region" description="Pro residues" evidence="9">
    <location>
        <begin position="1334"/>
        <end position="1346"/>
    </location>
</feature>
<evidence type="ECO:0000256" key="3">
    <source>
        <dbReference type="ARBA" id="ARBA00022490"/>
    </source>
</evidence>
<proteinExistence type="predicted"/>
<dbReference type="OMA" id="NCTETTH"/>
<feature type="compositionally biased region" description="Basic and acidic residues" evidence="9">
    <location>
        <begin position="95"/>
        <end position="108"/>
    </location>
</feature>
<protein>
    <recommendedName>
        <fullName evidence="10">PAS domain-containing protein</fullName>
    </recommendedName>
</protein>
<feature type="compositionally biased region" description="Basic and acidic residues" evidence="9">
    <location>
        <begin position="75"/>
        <end position="85"/>
    </location>
</feature>
<feature type="compositionally biased region" description="Low complexity" evidence="9">
    <location>
        <begin position="111"/>
        <end position="127"/>
    </location>
</feature>
<feature type="compositionally biased region" description="Polar residues" evidence="9">
    <location>
        <begin position="531"/>
        <end position="544"/>
    </location>
</feature>
<keyword evidence="3" id="KW-0963">Cytoplasm</keyword>
<feature type="region of interest" description="Disordered" evidence="9">
    <location>
        <begin position="1219"/>
        <end position="1239"/>
    </location>
</feature>
<feature type="compositionally biased region" description="Low complexity" evidence="9">
    <location>
        <begin position="1077"/>
        <end position="1087"/>
    </location>
</feature>
<evidence type="ECO:0000313" key="12">
    <source>
        <dbReference type="Proteomes" id="UP000314983"/>
    </source>
</evidence>
<feature type="compositionally biased region" description="Polar residues" evidence="9">
    <location>
        <begin position="133"/>
        <end position="149"/>
    </location>
</feature>
<feature type="compositionally biased region" description="Basic residues" evidence="9">
    <location>
        <begin position="858"/>
        <end position="869"/>
    </location>
</feature>
<feature type="region of interest" description="Disordered" evidence="9">
    <location>
        <begin position="44"/>
        <end position="149"/>
    </location>
</feature>
<gene>
    <name evidence="11" type="primary">per1a</name>
</gene>
<dbReference type="FunFam" id="3.30.450.20:FF:000013">
    <property type="entry name" value="Period circadian protein homolog 2"/>
    <property type="match status" value="1"/>
</dbReference>
<keyword evidence="12" id="KW-1185">Reference proteome</keyword>
<dbReference type="PANTHER" id="PTHR11269:SF8">
    <property type="entry name" value="PERIOD CIRCADIAN PROTEIN HOMOLOG 1"/>
    <property type="match status" value="1"/>
</dbReference>
<dbReference type="InterPro" id="IPR048814">
    <property type="entry name" value="Per1-3_PAS-A"/>
</dbReference>
<dbReference type="SMART" id="SM00091">
    <property type="entry name" value="PAS"/>
    <property type="match status" value="2"/>
</dbReference>
<dbReference type="InterPro" id="IPR000014">
    <property type="entry name" value="PAS"/>
</dbReference>
<dbReference type="STRING" id="8005.ENSEEEP00000017007"/>
<dbReference type="GO" id="GO:0001222">
    <property type="term" value="F:transcription corepressor binding"/>
    <property type="evidence" value="ECO:0007669"/>
    <property type="project" value="TreeGrafter"/>
</dbReference>
<keyword evidence="6" id="KW-0090">Biological rhythms</keyword>
<dbReference type="PROSITE" id="PS50112">
    <property type="entry name" value="PAS"/>
    <property type="match status" value="1"/>
</dbReference>
<dbReference type="GO" id="GO:0005634">
    <property type="term" value="C:nucleus"/>
    <property type="evidence" value="ECO:0007669"/>
    <property type="project" value="UniProtKB-SubCell"/>
</dbReference>
<dbReference type="InterPro" id="IPR035965">
    <property type="entry name" value="PAS-like_dom_sf"/>
</dbReference>
<dbReference type="Pfam" id="PF23170">
    <property type="entry name" value="bHLH_PER"/>
    <property type="match status" value="1"/>
</dbReference>
<dbReference type="GeneTree" id="ENSGT00940000159217"/>
<dbReference type="Ensembl" id="ENSEEET00000017199.2">
    <property type="protein sequence ID" value="ENSEEEP00000017007.2"/>
    <property type="gene ID" value="ENSEEEG00000008394.2"/>
</dbReference>
<reference evidence="11" key="5">
    <citation type="submission" date="2025-09" db="UniProtKB">
        <authorList>
            <consortium name="Ensembl"/>
        </authorList>
    </citation>
    <scope>IDENTIFICATION</scope>
</reference>
<feature type="compositionally biased region" description="Basic and acidic residues" evidence="9">
    <location>
        <begin position="1377"/>
        <end position="1393"/>
    </location>
</feature>
<feature type="domain" description="PAS" evidence="10">
    <location>
        <begin position="394"/>
        <end position="430"/>
    </location>
</feature>
<dbReference type="Pfam" id="PF21353">
    <property type="entry name" value="Per3-like_PAS-A"/>
    <property type="match status" value="1"/>
</dbReference>
<feature type="compositionally biased region" description="Polar residues" evidence="9">
    <location>
        <begin position="45"/>
        <end position="74"/>
    </location>
</feature>
<reference evidence="12" key="1">
    <citation type="journal article" date="2014" name="Science">
        <title>Nonhuman genetics. Genomic basis for the convergent evolution of electric organs.</title>
        <authorList>
            <person name="Gallant J.R."/>
            <person name="Traeger L.L."/>
            <person name="Volkening J.D."/>
            <person name="Moffett H."/>
            <person name="Chen P.H."/>
            <person name="Novina C.D."/>
            <person name="Phillips G.N.Jr."/>
            <person name="Anand R."/>
            <person name="Wells G.B."/>
            <person name="Pinch M."/>
            <person name="Guth R."/>
            <person name="Unguez G.A."/>
            <person name="Albert J.S."/>
            <person name="Zakon H.H."/>
            <person name="Samanta M.P."/>
            <person name="Sussman M.R."/>
        </authorList>
    </citation>
    <scope>NUCLEOTIDE SEQUENCE [LARGE SCALE GENOMIC DNA]</scope>
</reference>
<dbReference type="SUPFAM" id="SSF55785">
    <property type="entry name" value="PYP-like sensor domain (PAS domain)"/>
    <property type="match status" value="1"/>
</dbReference>
<evidence type="ECO:0000256" key="1">
    <source>
        <dbReference type="ARBA" id="ARBA00004123"/>
    </source>
</evidence>
<dbReference type="Pfam" id="PF12114">
    <property type="entry name" value="Period_C"/>
    <property type="match status" value="1"/>
</dbReference>
<accession>A0A4W4EZF8</accession>
<evidence type="ECO:0000259" key="10">
    <source>
        <dbReference type="PROSITE" id="PS50112"/>
    </source>
</evidence>
<keyword evidence="7" id="KW-0804">Transcription</keyword>
<evidence type="ECO:0000256" key="5">
    <source>
        <dbReference type="ARBA" id="ARBA00023015"/>
    </source>
</evidence>
<evidence type="ECO:0000256" key="2">
    <source>
        <dbReference type="ARBA" id="ARBA00004496"/>
    </source>
</evidence>
<evidence type="ECO:0000256" key="9">
    <source>
        <dbReference type="SAM" id="MobiDB-lite"/>
    </source>
</evidence>
<dbReference type="GO" id="GO:0043153">
    <property type="term" value="P:entrainment of circadian clock by photoperiod"/>
    <property type="evidence" value="ECO:0007669"/>
    <property type="project" value="TreeGrafter"/>
</dbReference>
<evidence type="ECO:0000256" key="4">
    <source>
        <dbReference type="ARBA" id="ARBA00022737"/>
    </source>
</evidence>
<dbReference type="InterPro" id="IPR057310">
    <property type="entry name" value="PER1-3_bHLH"/>
</dbReference>
<keyword evidence="8" id="KW-0539">Nucleus</keyword>
<dbReference type="GO" id="GO:0032922">
    <property type="term" value="P:circadian regulation of gene expression"/>
    <property type="evidence" value="ECO:0007669"/>
    <property type="project" value="TreeGrafter"/>
</dbReference>
<evidence type="ECO:0000256" key="6">
    <source>
        <dbReference type="ARBA" id="ARBA00023108"/>
    </source>
</evidence>
<dbReference type="GO" id="GO:0005737">
    <property type="term" value="C:cytoplasm"/>
    <property type="evidence" value="ECO:0007669"/>
    <property type="project" value="UniProtKB-SubCell"/>
</dbReference>
<dbReference type="Pfam" id="PF08447">
    <property type="entry name" value="PAS_3"/>
    <property type="match status" value="1"/>
</dbReference>
<feature type="region of interest" description="Disordered" evidence="9">
    <location>
        <begin position="1120"/>
        <end position="1162"/>
    </location>
</feature>
<reference evidence="11" key="4">
    <citation type="submission" date="2025-08" db="UniProtKB">
        <authorList>
            <consortium name="Ensembl"/>
        </authorList>
    </citation>
    <scope>IDENTIFICATION</scope>
</reference>
<reference evidence="11" key="3">
    <citation type="submission" date="2020-05" db="EMBL/GenBank/DDBJ databases">
        <title>Electrophorus electricus (electric eel) genome, fEleEle1, primary haplotype.</title>
        <authorList>
            <person name="Myers G."/>
            <person name="Meyer A."/>
            <person name="Fedrigo O."/>
            <person name="Formenti G."/>
            <person name="Rhie A."/>
            <person name="Tracey A."/>
            <person name="Sims Y."/>
            <person name="Jarvis E.D."/>
        </authorList>
    </citation>
    <scope>NUCLEOTIDE SEQUENCE [LARGE SCALE GENOMIC DNA]</scope>
</reference>
<dbReference type="Gene3D" id="3.30.450.20">
    <property type="entry name" value="PAS domain"/>
    <property type="match status" value="2"/>
</dbReference>
<feature type="region of interest" description="Disordered" evidence="9">
    <location>
        <begin position="1325"/>
        <end position="1419"/>
    </location>
</feature>
<feature type="region of interest" description="Disordered" evidence="9">
    <location>
        <begin position="826"/>
        <end position="913"/>
    </location>
</feature>
<evidence type="ECO:0000313" key="11">
    <source>
        <dbReference type="Ensembl" id="ENSEEEP00000017007.2"/>
    </source>
</evidence>
<evidence type="ECO:0000256" key="8">
    <source>
        <dbReference type="ARBA" id="ARBA00023242"/>
    </source>
</evidence>
<dbReference type="GO" id="GO:0000976">
    <property type="term" value="F:transcription cis-regulatory region binding"/>
    <property type="evidence" value="ECO:0007669"/>
    <property type="project" value="TreeGrafter"/>
</dbReference>
<dbReference type="InterPro" id="IPR022728">
    <property type="entry name" value="Period_circadian-like_C"/>
</dbReference>
<dbReference type="PANTHER" id="PTHR11269">
    <property type="entry name" value="PERIOD CIRCADIAN PROTEIN"/>
    <property type="match status" value="1"/>
</dbReference>
<dbReference type="GO" id="GO:0000122">
    <property type="term" value="P:negative regulation of transcription by RNA polymerase II"/>
    <property type="evidence" value="ECO:0007669"/>
    <property type="project" value="TreeGrafter"/>
</dbReference>
<dbReference type="Proteomes" id="UP000314983">
    <property type="component" value="Chromosome 17"/>
</dbReference>
<feature type="region of interest" description="Disordered" evidence="9">
    <location>
        <begin position="531"/>
        <end position="557"/>
    </location>
</feature>
<feature type="compositionally biased region" description="Basic residues" evidence="9">
    <location>
        <begin position="833"/>
        <end position="846"/>
    </location>
</feature>
<dbReference type="InterPro" id="IPR013655">
    <property type="entry name" value="PAS_fold_3"/>
</dbReference>
<organism evidence="11 12">
    <name type="scientific">Electrophorus electricus</name>
    <name type="common">Electric eel</name>
    <name type="synonym">Gymnotus electricus</name>
    <dbReference type="NCBI Taxonomy" id="8005"/>
    <lineage>
        <taxon>Eukaryota</taxon>
        <taxon>Metazoa</taxon>
        <taxon>Chordata</taxon>
        <taxon>Craniata</taxon>
        <taxon>Vertebrata</taxon>
        <taxon>Euteleostomi</taxon>
        <taxon>Actinopterygii</taxon>
        <taxon>Neopterygii</taxon>
        <taxon>Teleostei</taxon>
        <taxon>Ostariophysi</taxon>
        <taxon>Gymnotiformes</taxon>
        <taxon>Gymnotoidei</taxon>
        <taxon>Gymnotidae</taxon>
        <taxon>Electrophorus</taxon>
    </lineage>
</organism>
<dbReference type="InterPro" id="IPR050760">
    <property type="entry name" value="Period_circadian_regulator"/>
</dbReference>
<dbReference type="CDD" id="cd00130">
    <property type="entry name" value="PAS"/>
    <property type="match status" value="1"/>
</dbReference>
<keyword evidence="5" id="KW-0805">Transcription regulation</keyword>
<evidence type="ECO:0000256" key="7">
    <source>
        <dbReference type="ARBA" id="ARBA00023163"/>
    </source>
</evidence>
<feature type="region of interest" description="Disordered" evidence="9">
    <location>
        <begin position="1055"/>
        <end position="1098"/>
    </location>
</feature>
<feature type="region of interest" description="Disordered" evidence="9">
    <location>
        <begin position="747"/>
        <end position="796"/>
    </location>
</feature>
<sequence length="1419" mass="152366">MCDANLEIPVSNVVQRGRKVAVEVQARARGTGAFRLIDRSVAHWEQSSSPVDKSSRLAQPSHSYDTDANSSGNDSAERECCDHVGQETSTCSSHNGKDSAMETTESKSSHSHSLASSSAAYSLLSGGSERDQPSTSGCSSERPARSQTQKELLRALRELKVRMPPDQWAKDRSSTLASLQYALKCIKQVRANQEYYHQWSIEENQGCCLDLSAFTIEELDNITSEYTLRNADTFSVAISFLSGKVAYISPQVSSLLCCKPEKLQGALFSELLAPQDVRTFYSGTAPCRLPRWTPCTRAVSTVERAPEKPVFCRLSGGRGSGGEAKYRPFRLTPYQLSLRDSDTSQPEPCCLLIAERVHSGYEAPRIPADKRVFTTSHTPGCLFQEVDERLAVPLLGYLPQDLIGNPLLMYLHPEDRSLMVDIHKKILQYAGQPFDHSPLRMCARSGEYLTVDTSWSSFINPWSRKVSFIMGRHKVRTTPLNEDVFTAVAEGAVRTMSPEVAQLSEQIHRLLAPPVHGCCALAYSSVGSIGSQERQASGPDSSDGNAVPAREPPNTGRVTCEDVHMEQSSHQPVPTASRNRALPCKTTCSGDMMKPAGAESTSRESQQVAALGPKSQVSTELPGKGLPVPYSYQQINCLDSIIRYLESCNVPNTVKRKCGSSSYTTSSTSDEAKHRKSAGADIVNTLEVAEVSKVIPMESTHSLTPLALHCKAESVVSVTSQCSFSSTIVHVGDKKPPEPDILMTEESLSPPAPPAAAPQNCTTSMPARVAPQPASCPGASPTETEGRRGGGGVPRLGLTKEVLTNHTEREEQTFLSRFSDLSRLCVTQPSTPPRRHTAVPRVKGIRSTHDNPVGGGSGRRRGRRGKRIKHQSEGPFPNTQSLPTPGAEGPGASNSTFPWASPTISQAHGPPIPTPYPPGCLPFYPLFPPFPAPPVDADPRMETGSLGSPTGPRFPTQASPILPATAARPVLAFILPGCVLPQLTAYVQPHGQDRAEPARLSRLPAHFGPAVGQAAPDALPFHPGTGQFCPLASQLSPAPAQLAMPLQFCNPSVMTQNGAPEAPNPATAISAPPPRGPSHSSSPPSTSQLVEHEGAGSPLFNSRCSSPLNLLQLEEFPSNRNDVTQLTPPPGGCLTQGVQTSVTCSSSKDNTDVNESNQDAMSTSSDLLDLLLHEDSRSGASSAASGVDSSGSNGCSVAGSHGPSYGVLAGKRSSNTSKYFGSVESSENDQGHKVASGDSGEEHFMKNVLQDPVWLIMANTDEKVMMTYQLPSRDRDAVLREDREALRRTRLQQPHFTDEQCRELSEVHPWLQNGFLPSAVSISSCRGCGSPTEAAPPPPPPPPPPFDLELAEMDLSGDLREQGGPLTGPVASAVVPDGERYAETKRRQGEDSKAGSSRPHKASWDAETTSSGELRCRES</sequence>
<reference evidence="12" key="2">
    <citation type="journal article" date="2017" name="Sci. Adv.">
        <title>A tail of two voltages: Proteomic comparison of the three electric organs of the electric eel.</title>
        <authorList>
            <person name="Traeger L.L."/>
            <person name="Sabat G."/>
            <person name="Barrett-Wilt G.A."/>
            <person name="Wells G.B."/>
            <person name="Sussman M.R."/>
        </authorList>
    </citation>
    <scope>NUCLEOTIDE SEQUENCE [LARGE SCALE GENOMIC DNA]</scope>
</reference>
<feature type="compositionally biased region" description="Polar residues" evidence="9">
    <location>
        <begin position="1136"/>
        <end position="1161"/>
    </location>
</feature>